<dbReference type="AlphaFoldDB" id="A0AAE9DMF7"/>
<feature type="transmembrane region" description="Helical" evidence="1">
    <location>
        <begin position="6"/>
        <end position="26"/>
    </location>
</feature>
<accession>A0AAE9DMF7</accession>
<protein>
    <submittedName>
        <fullName evidence="2">Uncharacterized protein</fullName>
    </submittedName>
</protein>
<dbReference type="PANTHER" id="PTHR36944">
    <property type="entry name" value="PROTEIN CBG02791-RELATED"/>
    <property type="match status" value="1"/>
</dbReference>
<dbReference type="KEGG" id="cbr:CBG_02791"/>
<keyword evidence="1" id="KW-1133">Transmembrane helix</keyword>
<keyword evidence="1" id="KW-0472">Membrane</keyword>
<dbReference type="EMBL" id="CP090892">
    <property type="protein sequence ID" value="ULU06324.1"/>
    <property type="molecule type" value="Genomic_DNA"/>
</dbReference>
<dbReference type="RefSeq" id="XP_002631034.2">
    <property type="nucleotide sequence ID" value="XM_002630988.2"/>
</dbReference>
<gene>
    <name evidence="2" type="ORF">L3Y34_018289</name>
</gene>
<name>A0AAE9DMF7_CAEBR</name>
<evidence type="ECO:0000313" key="3">
    <source>
        <dbReference type="Proteomes" id="UP000827892"/>
    </source>
</evidence>
<evidence type="ECO:0000313" key="2">
    <source>
        <dbReference type="EMBL" id="ULU06324.1"/>
    </source>
</evidence>
<reference evidence="2 3" key="1">
    <citation type="submission" date="2022-05" db="EMBL/GenBank/DDBJ databases">
        <title>Chromosome-level reference genomes for two strains of Caenorhabditis briggsae: an improved platform for comparative genomics.</title>
        <authorList>
            <person name="Stevens L."/>
            <person name="Andersen E.C."/>
        </authorList>
    </citation>
    <scope>NUCLEOTIDE SEQUENCE [LARGE SCALE GENOMIC DNA]</scope>
    <source>
        <strain evidence="2">QX1410_ONT</strain>
        <tissue evidence="2">Whole-organism</tissue>
    </source>
</reference>
<organism evidence="2 3">
    <name type="scientific">Caenorhabditis briggsae</name>
    <dbReference type="NCBI Taxonomy" id="6238"/>
    <lineage>
        <taxon>Eukaryota</taxon>
        <taxon>Metazoa</taxon>
        <taxon>Ecdysozoa</taxon>
        <taxon>Nematoda</taxon>
        <taxon>Chromadorea</taxon>
        <taxon>Rhabditida</taxon>
        <taxon>Rhabditina</taxon>
        <taxon>Rhabditomorpha</taxon>
        <taxon>Rhabditoidea</taxon>
        <taxon>Rhabditidae</taxon>
        <taxon>Peloderinae</taxon>
        <taxon>Caenorhabditis</taxon>
    </lineage>
</organism>
<dbReference type="Proteomes" id="UP000827892">
    <property type="component" value="Chromosome II"/>
</dbReference>
<proteinExistence type="predicted"/>
<dbReference type="PANTHER" id="PTHR36944:SF2">
    <property type="entry name" value="CPG4 DOMAIN-CONTAINING PROTEIN"/>
    <property type="match status" value="1"/>
</dbReference>
<evidence type="ECO:0000256" key="1">
    <source>
        <dbReference type="SAM" id="Phobius"/>
    </source>
</evidence>
<dbReference type="OMA" id="WHASDIY"/>
<keyword evidence="1" id="KW-0812">Transmembrane</keyword>
<sequence length="267" mass="31017">MMYFSSSSLIFALFYFFNVLILYSTCYQTRFKRDFMLITDGNMTDAKCFGECQEEYRAKFEYTLNQSLSEFYDFPFHPVVLESSSFQLYCKLSEQKTKCFSERCNDYAAENSFSPSNFVCLFKRSLFEKALKCLAKTEPITFLKCDHECHEEIVRTDRLKQTTPNNQNQIFVSSDLATYETELDKLCRFQSCYMNCMAPVVKEMCGEEESKSAIEIVEAYVQWHADDISDWHSITGNDETLPEACQILVKTHSKTDDPILQIIGNVA</sequence>